<dbReference type="InterPro" id="IPR005720">
    <property type="entry name" value="Dihydroorotate_DH_cat"/>
</dbReference>
<dbReference type="CDD" id="cd04738">
    <property type="entry name" value="DHOD_2_like"/>
    <property type="match status" value="1"/>
</dbReference>
<proteinExistence type="predicted"/>
<dbReference type="GO" id="GO:0004152">
    <property type="term" value="F:dihydroorotate dehydrogenase activity"/>
    <property type="evidence" value="ECO:0007669"/>
    <property type="project" value="InterPro"/>
</dbReference>
<dbReference type="Proteomes" id="UP001431209">
    <property type="component" value="Unassembled WGS sequence"/>
</dbReference>
<dbReference type="Gene3D" id="3.20.20.70">
    <property type="entry name" value="Aldolase class I"/>
    <property type="match status" value="1"/>
</dbReference>
<dbReference type="NCBIfam" id="NF003652">
    <property type="entry name" value="PRK05286.2-5"/>
    <property type="match status" value="1"/>
</dbReference>
<sequence>MSKYLGVWKWIVPIVGVPCVVIASNPDIIYPTVVLPVLHSMDAEKAHKLSVWFSHNLKSLIPSEQKCKDIDYKSLEVDALGQHFTNPIGVAAGYDKNAETMGAMQKIGFGCVEVGSVCPQPQEGNPKPRVFRVKSNPESSKFDSIINRYGFNSDGSSTVSQRLSEYRDQNQDKDFKVGVNLGKNKISPPSSNDDYVDGVRKLSKYADYLVINISSPNTPHLRALQDKDPLSNLLRDVSTSLQSERELQKRSIPLLVKIAPDLTDEQKKDIADLALIHKIDGIIISNTTISRDLLHESDPLSKEIGGLSGKPLSEMSTKVLRDIYKLTNGKVTLVGAGGISTGADILDKIEAGASLVQLYTSLTVEGPPIVSRLKRELTQEMRKRGYKSIQEAIGKKANVQ</sequence>
<keyword evidence="4" id="KW-0288">FMN</keyword>
<gene>
    <name evidence="8" type="ORF">AKO1_008058</name>
</gene>
<protein>
    <submittedName>
        <fullName evidence="8">Dihydroorotate dehydrogenase</fullName>
    </submittedName>
</protein>
<evidence type="ECO:0000256" key="6">
    <source>
        <dbReference type="ARBA" id="ARBA00023136"/>
    </source>
</evidence>
<evidence type="ECO:0000259" key="7">
    <source>
        <dbReference type="Pfam" id="PF01180"/>
    </source>
</evidence>
<dbReference type="PANTHER" id="PTHR48109:SF4">
    <property type="entry name" value="DIHYDROOROTATE DEHYDROGENASE (QUINONE), MITOCHONDRIAL"/>
    <property type="match status" value="1"/>
</dbReference>
<evidence type="ECO:0000256" key="1">
    <source>
        <dbReference type="ARBA" id="ARBA00001917"/>
    </source>
</evidence>
<dbReference type="GO" id="GO:0005743">
    <property type="term" value="C:mitochondrial inner membrane"/>
    <property type="evidence" value="ECO:0007669"/>
    <property type="project" value="TreeGrafter"/>
</dbReference>
<evidence type="ECO:0000256" key="4">
    <source>
        <dbReference type="ARBA" id="ARBA00022643"/>
    </source>
</evidence>
<evidence type="ECO:0000256" key="2">
    <source>
        <dbReference type="ARBA" id="ARBA00004725"/>
    </source>
</evidence>
<dbReference type="InterPro" id="IPR013785">
    <property type="entry name" value="Aldolase_TIM"/>
</dbReference>
<dbReference type="GO" id="GO:0006207">
    <property type="term" value="P:'de novo' pyrimidine nucleobase biosynthetic process"/>
    <property type="evidence" value="ECO:0007669"/>
    <property type="project" value="InterPro"/>
</dbReference>
<comment type="cofactor">
    <cofactor evidence="1">
        <name>FMN</name>
        <dbReference type="ChEBI" id="CHEBI:58210"/>
    </cofactor>
</comment>
<organism evidence="8 9">
    <name type="scientific">Acrasis kona</name>
    <dbReference type="NCBI Taxonomy" id="1008807"/>
    <lineage>
        <taxon>Eukaryota</taxon>
        <taxon>Discoba</taxon>
        <taxon>Heterolobosea</taxon>
        <taxon>Tetramitia</taxon>
        <taxon>Eutetramitia</taxon>
        <taxon>Acrasidae</taxon>
        <taxon>Acrasis</taxon>
    </lineage>
</organism>
<dbReference type="NCBIfam" id="NF003645">
    <property type="entry name" value="PRK05286.1-2"/>
    <property type="match status" value="1"/>
</dbReference>
<evidence type="ECO:0000313" key="8">
    <source>
        <dbReference type="EMBL" id="KAL0479237.1"/>
    </source>
</evidence>
<keyword evidence="9" id="KW-1185">Reference proteome</keyword>
<evidence type="ECO:0000256" key="5">
    <source>
        <dbReference type="ARBA" id="ARBA00023002"/>
    </source>
</evidence>
<dbReference type="InterPro" id="IPR050074">
    <property type="entry name" value="DHO_dehydrogenase"/>
</dbReference>
<dbReference type="Pfam" id="PF01180">
    <property type="entry name" value="DHO_dh"/>
    <property type="match status" value="1"/>
</dbReference>
<keyword evidence="3" id="KW-0285">Flavoprotein</keyword>
<reference evidence="8 9" key="1">
    <citation type="submission" date="2024-03" db="EMBL/GenBank/DDBJ databases">
        <title>The Acrasis kona genome and developmental transcriptomes reveal deep origins of eukaryotic multicellular pathways.</title>
        <authorList>
            <person name="Sheikh S."/>
            <person name="Fu C.-J."/>
            <person name="Brown M.W."/>
            <person name="Baldauf S.L."/>
        </authorList>
    </citation>
    <scope>NUCLEOTIDE SEQUENCE [LARGE SCALE GENOMIC DNA]</scope>
    <source>
        <strain evidence="8 9">ATCC MYA-3509</strain>
    </source>
</reference>
<accession>A0AAW2YPI1</accession>
<dbReference type="AlphaFoldDB" id="A0AAW2YPI1"/>
<dbReference type="NCBIfam" id="TIGR01036">
    <property type="entry name" value="pyrD_sub2"/>
    <property type="match status" value="1"/>
</dbReference>
<feature type="domain" description="Dihydroorotate dehydrogenase catalytic" evidence="7">
    <location>
        <begin position="75"/>
        <end position="381"/>
    </location>
</feature>
<dbReference type="EMBL" id="JAOPGA020000516">
    <property type="protein sequence ID" value="KAL0479237.1"/>
    <property type="molecule type" value="Genomic_DNA"/>
</dbReference>
<name>A0AAW2YPI1_9EUKA</name>
<comment type="caution">
    <text evidence="8">The sequence shown here is derived from an EMBL/GenBank/DDBJ whole genome shotgun (WGS) entry which is preliminary data.</text>
</comment>
<evidence type="ECO:0000256" key="3">
    <source>
        <dbReference type="ARBA" id="ARBA00022630"/>
    </source>
</evidence>
<dbReference type="InterPro" id="IPR005719">
    <property type="entry name" value="Dihydroorotate_DH_2"/>
</dbReference>
<dbReference type="PANTHER" id="PTHR48109">
    <property type="entry name" value="DIHYDROOROTATE DEHYDROGENASE (QUINONE), MITOCHONDRIAL-RELATED"/>
    <property type="match status" value="1"/>
</dbReference>
<evidence type="ECO:0000313" key="9">
    <source>
        <dbReference type="Proteomes" id="UP001431209"/>
    </source>
</evidence>
<dbReference type="GO" id="GO:0009220">
    <property type="term" value="P:pyrimidine ribonucleotide biosynthetic process"/>
    <property type="evidence" value="ECO:0007669"/>
    <property type="project" value="TreeGrafter"/>
</dbReference>
<dbReference type="SUPFAM" id="SSF51395">
    <property type="entry name" value="FMN-linked oxidoreductases"/>
    <property type="match status" value="1"/>
</dbReference>
<comment type="pathway">
    <text evidence="2">Pyrimidine metabolism; UMP biosynthesis via de novo pathway.</text>
</comment>
<keyword evidence="6" id="KW-0472">Membrane</keyword>
<keyword evidence="5" id="KW-0560">Oxidoreductase</keyword>